<dbReference type="PROSITE" id="PS51831">
    <property type="entry name" value="HD"/>
    <property type="match status" value="1"/>
</dbReference>
<evidence type="ECO:0000313" key="2">
    <source>
        <dbReference type="EMBL" id="ARN55869.1"/>
    </source>
</evidence>
<protein>
    <submittedName>
        <fullName evidence="2">Putative domain HDIG</fullName>
    </submittedName>
</protein>
<gene>
    <name evidence="2" type="ORF">STSP1_00236</name>
</gene>
<dbReference type="EMBL" id="CP021023">
    <property type="protein sequence ID" value="ARN55869.1"/>
    <property type="molecule type" value="Genomic_DNA"/>
</dbReference>
<reference evidence="3" key="1">
    <citation type="submission" date="2017-04" db="EMBL/GenBank/DDBJ databases">
        <title>Comparative genomics and description of representatives of a novel lineage of planctomycetes thriving in anoxic sediments.</title>
        <authorList>
            <person name="Spring S."/>
            <person name="Bunk B."/>
            <person name="Sproer C."/>
        </authorList>
    </citation>
    <scope>NUCLEOTIDE SEQUENCE [LARGE SCALE GENOMIC DNA]</scope>
    <source>
        <strain evidence="3">ST-PulAB-D4</strain>
    </source>
</reference>
<accession>A0A1W6LJD2</accession>
<dbReference type="InterPro" id="IPR006674">
    <property type="entry name" value="HD_domain"/>
</dbReference>
<dbReference type="KEGG" id="pbp:STSP1_00236"/>
<proteinExistence type="predicted"/>
<feature type="domain" description="HD" evidence="1">
    <location>
        <begin position="44"/>
        <end position="164"/>
    </location>
</feature>
<dbReference type="Proteomes" id="UP000193334">
    <property type="component" value="Chromosome"/>
</dbReference>
<dbReference type="RefSeq" id="WP_123806943.1">
    <property type="nucleotide sequence ID" value="NZ_CP021023.1"/>
</dbReference>
<dbReference type="Pfam" id="PF01966">
    <property type="entry name" value="HD"/>
    <property type="match status" value="1"/>
</dbReference>
<name>A0A1W6LJD2_9BACT</name>
<sequence length="298" mass="34656">MHLIWKNQILMEIGSLTDIKKWAENYIKSFYCDDDFINEKTRLKHIHTYKVAEIIRWLAGELGMNNQQILLAEAIGLLHDIGRFRQIQVYRTFQDRDSESHSLLGVKVINELEVLEGIDEQKKQIILQSIEHHSDMDVNLPLGLPALTDLYLKMIRDADKLDICRVIKETHQKLLSSNYDSNFLVTLGIRRSEITDEYTEDVLQDVIQRRQADYNKVQTLTDRKLLQLCWVYDLNFRQTLKRFVDDGYIQFFFDILPQNSGIMQAKKSVSSYIENKIPGLSSQLSLNSGETGSIINAE</sequence>
<dbReference type="Gene3D" id="1.10.3210.10">
    <property type="entry name" value="Hypothetical protein af1432"/>
    <property type="match status" value="1"/>
</dbReference>
<dbReference type="SUPFAM" id="SSF109604">
    <property type="entry name" value="HD-domain/PDEase-like"/>
    <property type="match status" value="1"/>
</dbReference>
<evidence type="ECO:0000259" key="1">
    <source>
        <dbReference type="PROSITE" id="PS51831"/>
    </source>
</evidence>
<dbReference type="STRING" id="1941349.STSP1_00236"/>
<dbReference type="InterPro" id="IPR003607">
    <property type="entry name" value="HD/PDEase_dom"/>
</dbReference>
<dbReference type="SMART" id="SM00471">
    <property type="entry name" value="HDc"/>
    <property type="match status" value="1"/>
</dbReference>
<dbReference type="CDD" id="cd00077">
    <property type="entry name" value="HDc"/>
    <property type="match status" value="1"/>
</dbReference>
<keyword evidence="3" id="KW-1185">Reference proteome</keyword>
<organism evidence="2 3">
    <name type="scientific">Sedimentisphaera salicampi</name>
    <dbReference type="NCBI Taxonomy" id="1941349"/>
    <lineage>
        <taxon>Bacteria</taxon>
        <taxon>Pseudomonadati</taxon>
        <taxon>Planctomycetota</taxon>
        <taxon>Phycisphaerae</taxon>
        <taxon>Sedimentisphaerales</taxon>
        <taxon>Sedimentisphaeraceae</taxon>
        <taxon>Sedimentisphaera</taxon>
    </lineage>
</organism>
<dbReference type="AlphaFoldDB" id="A0A1W6LJD2"/>
<evidence type="ECO:0000313" key="3">
    <source>
        <dbReference type="Proteomes" id="UP000193334"/>
    </source>
</evidence>